<reference evidence="3" key="1">
    <citation type="submission" date="2014-11" db="EMBL/GenBank/DDBJ databases">
        <title>Genome sequencing of Roseivirga sp. D-25.</title>
        <authorList>
            <person name="Selvaratnam C."/>
            <person name="Thevarajoo S."/>
            <person name="Goh K.M."/>
            <person name="Eee R."/>
            <person name="Chan K.-G."/>
            <person name="Chong C.S."/>
        </authorList>
    </citation>
    <scope>NUCLEOTIDE SEQUENCE [LARGE SCALE GENOMIC DNA]</scope>
    <source>
        <strain evidence="3">D-25</strain>
    </source>
</reference>
<evidence type="ECO:0000256" key="1">
    <source>
        <dbReference type="SAM" id="SignalP"/>
    </source>
</evidence>
<protein>
    <recommendedName>
        <fullName evidence="4">DUF4369 domain-containing protein</fullName>
    </recommendedName>
</protein>
<evidence type="ECO:0008006" key="4">
    <source>
        <dbReference type="Google" id="ProtNLM"/>
    </source>
</evidence>
<comment type="caution">
    <text evidence="2">The sequence shown here is derived from an EMBL/GenBank/DDBJ whole genome shotgun (WGS) entry which is preliminary data.</text>
</comment>
<sequence length="261" mass="29444">MKRYLSIFTLLLLSFSVVGQDILTKHTGETLTGDVQLLSNSDGMPYAVVKNGKDKETIKLFDIQNISMEEFGLIKPMKIGEQYHFGLLVSEDYLSVYKYSNSNRMDDFGMVALQKFGAPAFALPGIMGFRKLMADYLSDCKEVSDKIEEKEFTRKDIDQIVADYNGCIALKNSIKEQPASYYQSVAPKIAASKQSMLEDFETLLKYSEKVENKESATEMFSDLSSKLKKGEKVPDYLINALKGAIKNDNKLVELLNKIIEE</sequence>
<dbReference type="AlphaFoldDB" id="A0A0L8AQ27"/>
<dbReference type="OrthoDB" id="980032at2"/>
<accession>A0A0L8AQ27</accession>
<proteinExistence type="predicted"/>
<organism evidence="2 3">
    <name type="scientific">Roseivirga seohaensis subsp. aquiponti</name>
    <dbReference type="NCBI Taxonomy" id="1566026"/>
    <lineage>
        <taxon>Bacteria</taxon>
        <taxon>Pseudomonadati</taxon>
        <taxon>Bacteroidota</taxon>
        <taxon>Cytophagia</taxon>
        <taxon>Cytophagales</taxon>
        <taxon>Roseivirgaceae</taxon>
        <taxon>Roseivirga</taxon>
    </lineage>
</organism>
<dbReference type="Proteomes" id="UP000036908">
    <property type="component" value="Unassembled WGS sequence"/>
</dbReference>
<name>A0A0L8AQ27_9BACT</name>
<keyword evidence="3" id="KW-1185">Reference proteome</keyword>
<evidence type="ECO:0000313" key="2">
    <source>
        <dbReference type="EMBL" id="KOF04351.1"/>
    </source>
</evidence>
<gene>
    <name evidence="2" type="ORF">OB69_02225</name>
</gene>
<keyword evidence="1" id="KW-0732">Signal</keyword>
<dbReference type="PATRIC" id="fig|1566026.4.peg.2146"/>
<evidence type="ECO:0000313" key="3">
    <source>
        <dbReference type="Proteomes" id="UP000036908"/>
    </source>
</evidence>
<feature type="chain" id="PRO_5005580322" description="DUF4369 domain-containing protein" evidence="1">
    <location>
        <begin position="20"/>
        <end position="261"/>
    </location>
</feature>
<dbReference type="RefSeq" id="WP_053222062.1">
    <property type="nucleotide sequence ID" value="NZ_JSVA01000003.1"/>
</dbReference>
<feature type="signal peptide" evidence="1">
    <location>
        <begin position="1"/>
        <end position="19"/>
    </location>
</feature>
<dbReference type="EMBL" id="JSVA01000003">
    <property type="protein sequence ID" value="KOF04351.1"/>
    <property type="molecule type" value="Genomic_DNA"/>
</dbReference>